<keyword evidence="4" id="KW-0862">Zinc</keyword>
<gene>
    <name evidence="8" type="ORF">PARMNEM_LOCUS6676</name>
</gene>
<dbReference type="GO" id="GO:0003677">
    <property type="term" value="F:DNA binding"/>
    <property type="evidence" value="ECO:0007669"/>
    <property type="project" value="UniProtKB-UniRule"/>
</dbReference>
<evidence type="ECO:0000256" key="4">
    <source>
        <dbReference type="ARBA" id="ARBA00022833"/>
    </source>
</evidence>
<comment type="cofactor">
    <cofactor evidence="1">
        <name>a divalent metal cation</name>
        <dbReference type="ChEBI" id="CHEBI:60240"/>
    </cofactor>
</comment>
<sequence>MYKYCIVPKCTNTSIKTPEKLFFNVPKDPKLRKKWYSIAKRDDKTTPSAQATRHCCEDHFDLEEDMENYVKFKLVGGKLKLKKGVLPHKFECQKPQKKKIDRPGFKKRQDIEYFERILSRDIGHEDLLLHSIEVVECENQDSNNIQNSDPLNIPEEIDVLSKNNVRSQKTQAVQVNMKPKMKTKSNNTPMKWKQPIVKKKVIPKNLDPNVSFTISNSNSSENTRSFGVNASDNESNDLEITKTMNKNFFNEHMQKGALMAISRDPKLLIGIPAHSYFCIKHLQNFTEISSIEILVTLRKIRWHDPNSMLAIHFGLSESSVTKYFNKTLPKIALCLNRLIIWPSADDVRENLPIAFRKRYSKAISIIDCFEIQIEKPSNASHQAATWSQYKSCNTIKYLISITPDGLINFISEGYGGRTPDSTIFEDSGFLDKLAQGSIVLADRGFKNISHLLEQRGCTLLRPPSVSSNSKLTAEEVLQTKRIAAIRVHVERSIGKLRDFKMIGPHACVDISYIHFLDNIVTIACGLVNLQNCLFSNQV</sequence>
<evidence type="ECO:0000256" key="5">
    <source>
        <dbReference type="ARBA" id="ARBA00023125"/>
    </source>
</evidence>
<evidence type="ECO:0000256" key="2">
    <source>
        <dbReference type="ARBA" id="ARBA00022723"/>
    </source>
</evidence>
<keyword evidence="9" id="KW-1185">Reference proteome</keyword>
<dbReference type="PANTHER" id="PTHR23080:SF144">
    <property type="entry name" value="SPINDLE AND KINETOCHORE ASSOCIATED COMPLEX SUBUNIT 3"/>
    <property type="match status" value="1"/>
</dbReference>
<evidence type="ECO:0000259" key="7">
    <source>
        <dbReference type="PROSITE" id="PS50950"/>
    </source>
</evidence>
<keyword evidence="3 6" id="KW-0863">Zinc-finger</keyword>
<dbReference type="Pfam" id="PF13359">
    <property type="entry name" value="DDE_Tnp_4"/>
    <property type="match status" value="1"/>
</dbReference>
<name>A0AAV1KV03_9NEOP</name>
<dbReference type="InterPro" id="IPR027806">
    <property type="entry name" value="HARBI1_dom"/>
</dbReference>
<evidence type="ECO:0000256" key="3">
    <source>
        <dbReference type="ARBA" id="ARBA00022771"/>
    </source>
</evidence>
<dbReference type="Proteomes" id="UP001314205">
    <property type="component" value="Unassembled WGS sequence"/>
</dbReference>
<comment type="caution">
    <text evidence="8">The sequence shown here is derived from an EMBL/GenBank/DDBJ whole genome shotgun (WGS) entry which is preliminary data.</text>
</comment>
<dbReference type="EMBL" id="CAVLGL010000079">
    <property type="protein sequence ID" value="CAK1585617.1"/>
    <property type="molecule type" value="Genomic_DNA"/>
</dbReference>
<dbReference type="InterPro" id="IPR006612">
    <property type="entry name" value="THAP_Znf"/>
</dbReference>
<dbReference type="SMART" id="SM00980">
    <property type="entry name" value="THAP"/>
    <property type="match status" value="1"/>
</dbReference>
<proteinExistence type="predicted"/>
<dbReference type="SUPFAM" id="SSF57716">
    <property type="entry name" value="Glucocorticoid receptor-like (DNA-binding domain)"/>
    <property type="match status" value="1"/>
</dbReference>
<feature type="domain" description="THAP-type" evidence="7">
    <location>
        <begin position="1"/>
        <end position="90"/>
    </location>
</feature>
<dbReference type="Pfam" id="PF13613">
    <property type="entry name" value="HTH_Tnp_4"/>
    <property type="match status" value="1"/>
</dbReference>
<dbReference type="PROSITE" id="PS50950">
    <property type="entry name" value="ZF_THAP"/>
    <property type="match status" value="1"/>
</dbReference>
<protein>
    <recommendedName>
        <fullName evidence="7">THAP-type domain-containing protein</fullName>
    </recommendedName>
</protein>
<dbReference type="AlphaFoldDB" id="A0AAV1KV03"/>
<evidence type="ECO:0000313" key="9">
    <source>
        <dbReference type="Proteomes" id="UP001314205"/>
    </source>
</evidence>
<evidence type="ECO:0000256" key="6">
    <source>
        <dbReference type="PROSITE-ProRule" id="PRU00309"/>
    </source>
</evidence>
<evidence type="ECO:0000313" key="8">
    <source>
        <dbReference type="EMBL" id="CAK1585617.1"/>
    </source>
</evidence>
<dbReference type="InterPro" id="IPR027805">
    <property type="entry name" value="Transposase_HTH_dom"/>
</dbReference>
<accession>A0AAV1KV03</accession>
<reference evidence="8 9" key="1">
    <citation type="submission" date="2023-11" db="EMBL/GenBank/DDBJ databases">
        <authorList>
            <person name="Hedman E."/>
            <person name="Englund M."/>
            <person name="Stromberg M."/>
            <person name="Nyberg Akerstrom W."/>
            <person name="Nylinder S."/>
            <person name="Jareborg N."/>
            <person name="Kallberg Y."/>
            <person name="Kronander E."/>
        </authorList>
    </citation>
    <scope>NUCLEOTIDE SEQUENCE [LARGE SCALE GENOMIC DNA]</scope>
</reference>
<dbReference type="Pfam" id="PF05485">
    <property type="entry name" value="THAP"/>
    <property type="match status" value="1"/>
</dbReference>
<dbReference type="PANTHER" id="PTHR23080">
    <property type="entry name" value="THAP DOMAIN PROTEIN"/>
    <property type="match status" value="1"/>
</dbReference>
<keyword evidence="2" id="KW-0479">Metal-binding</keyword>
<keyword evidence="5 6" id="KW-0238">DNA-binding</keyword>
<evidence type="ECO:0000256" key="1">
    <source>
        <dbReference type="ARBA" id="ARBA00001968"/>
    </source>
</evidence>
<dbReference type="GO" id="GO:0008270">
    <property type="term" value="F:zinc ion binding"/>
    <property type="evidence" value="ECO:0007669"/>
    <property type="project" value="UniProtKB-KW"/>
</dbReference>
<organism evidence="8 9">
    <name type="scientific">Parnassius mnemosyne</name>
    <name type="common">clouded apollo</name>
    <dbReference type="NCBI Taxonomy" id="213953"/>
    <lineage>
        <taxon>Eukaryota</taxon>
        <taxon>Metazoa</taxon>
        <taxon>Ecdysozoa</taxon>
        <taxon>Arthropoda</taxon>
        <taxon>Hexapoda</taxon>
        <taxon>Insecta</taxon>
        <taxon>Pterygota</taxon>
        <taxon>Neoptera</taxon>
        <taxon>Endopterygota</taxon>
        <taxon>Lepidoptera</taxon>
        <taxon>Glossata</taxon>
        <taxon>Ditrysia</taxon>
        <taxon>Papilionoidea</taxon>
        <taxon>Papilionidae</taxon>
        <taxon>Parnassiinae</taxon>
        <taxon>Parnassini</taxon>
        <taxon>Parnassius</taxon>
        <taxon>Driopa</taxon>
    </lineage>
</organism>